<evidence type="ECO:0000256" key="1">
    <source>
        <dbReference type="SAM" id="MobiDB-lite"/>
    </source>
</evidence>
<dbReference type="EMBL" id="ML994619">
    <property type="protein sequence ID" value="KAF2190242.1"/>
    <property type="molecule type" value="Genomic_DNA"/>
</dbReference>
<gene>
    <name evidence="2" type="ORF">K469DRAFT_682364</name>
</gene>
<dbReference type="OrthoDB" id="3946385at2759"/>
<reference evidence="2" key="1">
    <citation type="journal article" date="2020" name="Stud. Mycol.">
        <title>101 Dothideomycetes genomes: a test case for predicting lifestyles and emergence of pathogens.</title>
        <authorList>
            <person name="Haridas S."/>
            <person name="Albert R."/>
            <person name="Binder M."/>
            <person name="Bloem J."/>
            <person name="Labutti K."/>
            <person name="Salamov A."/>
            <person name="Andreopoulos B."/>
            <person name="Baker S."/>
            <person name="Barry K."/>
            <person name="Bills G."/>
            <person name="Bluhm B."/>
            <person name="Cannon C."/>
            <person name="Castanera R."/>
            <person name="Culley D."/>
            <person name="Daum C."/>
            <person name="Ezra D."/>
            <person name="Gonzalez J."/>
            <person name="Henrissat B."/>
            <person name="Kuo A."/>
            <person name="Liang C."/>
            <person name="Lipzen A."/>
            <person name="Lutzoni F."/>
            <person name="Magnuson J."/>
            <person name="Mondo S."/>
            <person name="Nolan M."/>
            <person name="Ohm R."/>
            <person name="Pangilinan J."/>
            <person name="Park H.-J."/>
            <person name="Ramirez L."/>
            <person name="Alfaro M."/>
            <person name="Sun H."/>
            <person name="Tritt A."/>
            <person name="Yoshinaga Y."/>
            <person name="Zwiers L.-H."/>
            <person name="Turgeon B."/>
            <person name="Goodwin S."/>
            <person name="Spatafora J."/>
            <person name="Crous P."/>
            <person name="Grigoriev I."/>
        </authorList>
    </citation>
    <scope>NUCLEOTIDE SEQUENCE</scope>
    <source>
        <strain evidence="2">CBS 207.26</strain>
    </source>
</reference>
<feature type="compositionally biased region" description="Polar residues" evidence="1">
    <location>
        <begin position="57"/>
        <end position="82"/>
    </location>
</feature>
<feature type="region of interest" description="Disordered" evidence="1">
    <location>
        <begin position="149"/>
        <end position="189"/>
    </location>
</feature>
<feature type="compositionally biased region" description="Polar residues" evidence="1">
    <location>
        <begin position="95"/>
        <end position="123"/>
    </location>
</feature>
<keyword evidence="3" id="KW-1185">Reference proteome</keyword>
<feature type="region of interest" description="Disordered" evidence="1">
    <location>
        <begin position="203"/>
        <end position="227"/>
    </location>
</feature>
<feature type="region of interest" description="Disordered" evidence="1">
    <location>
        <begin position="357"/>
        <end position="383"/>
    </location>
</feature>
<dbReference type="Proteomes" id="UP000800200">
    <property type="component" value="Unassembled WGS sequence"/>
</dbReference>
<protein>
    <submittedName>
        <fullName evidence="2">Uncharacterized protein</fullName>
    </submittedName>
</protein>
<dbReference type="AlphaFoldDB" id="A0A6A6EHC2"/>
<name>A0A6A6EHC2_9PEZI</name>
<organism evidence="2 3">
    <name type="scientific">Zopfia rhizophila CBS 207.26</name>
    <dbReference type="NCBI Taxonomy" id="1314779"/>
    <lineage>
        <taxon>Eukaryota</taxon>
        <taxon>Fungi</taxon>
        <taxon>Dikarya</taxon>
        <taxon>Ascomycota</taxon>
        <taxon>Pezizomycotina</taxon>
        <taxon>Dothideomycetes</taxon>
        <taxon>Dothideomycetes incertae sedis</taxon>
        <taxon>Zopfiaceae</taxon>
        <taxon>Zopfia</taxon>
    </lineage>
</organism>
<proteinExistence type="predicted"/>
<feature type="compositionally biased region" description="Polar residues" evidence="1">
    <location>
        <begin position="10"/>
        <end position="33"/>
    </location>
</feature>
<feature type="compositionally biased region" description="Basic residues" evidence="1">
    <location>
        <begin position="154"/>
        <end position="165"/>
    </location>
</feature>
<evidence type="ECO:0000313" key="3">
    <source>
        <dbReference type="Proteomes" id="UP000800200"/>
    </source>
</evidence>
<sequence length="383" mass="41604">MPTKSRSPRPESTPQLSSSQIPRLVDKQTTQQVPRRAGSAGGIVLTEEQTEKERTGVMSSTPALASTSTHPPKETSTSTGPNRQRRRPRKLNKEPASTPNLPPTNTATVASTNDTQTPASTTELEALKSRVRGLEAKVEELYESGVVRGMGARSPRRRGKGRKGSARQVPTTTTSAEGKKVEKVDEEVDEELTRLEGELEIARRDLESYHPGSRTRPRTKRTDSEETEFIQAIEREGGQGVEDMVDMRDRQVTLTGSYRIPLPASVSMADVRSIQSGVSAAQNVAKGFLEQRRAQQAVQDQTKSLSAAAWRSEGMQAMTTSAGSSDGGEKQSWGEWFGGYSVAISRAVKNIEAEAAIESQKVGAPRRPIQAEAAAETEDGKFE</sequence>
<accession>A0A6A6EHC2</accession>
<evidence type="ECO:0000313" key="2">
    <source>
        <dbReference type="EMBL" id="KAF2190242.1"/>
    </source>
</evidence>
<feature type="region of interest" description="Disordered" evidence="1">
    <location>
        <begin position="1"/>
        <end position="125"/>
    </location>
</feature>